<dbReference type="FunFam" id="3.20.180.10:FF:000001">
    <property type="entry name" value="Glutamyl-tRNA reductase-binding protein chloroplastic"/>
    <property type="match status" value="1"/>
</dbReference>
<feature type="region of interest" description="Disordered" evidence="1">
    <location>
        <begin position="193"/>
        <end position="219"/>
    </location>
</feature>
<keyword evidence="4" id="KW-1185">Reference proteome</keyword>
<dbReference type="InterPro" id="IPR012349">
    <property type="entry name" value="Split_barrel_FMN-bd"/>
</dbReference>
<sequence length="360" mass="39161">MFSNSAMSLTSPSLLSSPLPSRGALVFKKPSASSLAVSTARRGVRVVAEAAAVSSPASSVSAQRTQPSAAEVARTVVELAPSGTLSVVGADGWPLGVGARFVADAAGAPALCLATAAVTVPDARASFHVEFRQSGARTPQCTFLGALTKPSDKYMLKKLSTRWETKFGEEIDEDRLYLISVERILHMEDFNEVAASPGSKPPPPGSKPPPPPAATPALDRRLLPHNTSRQQPLLPTGRVWVVPSEYSDAEPDPLRNFAERVVEEMNSEHAEDVHRIYNIYAESDFQALDVKMIWVDRLGFDLHVHSEEGIFAVRIPFSRQVSDQKAVKSSFNMMAHHAWEVDKSYATPEFEKVQFLKKVT</sequence>
<dbReference type="PANTHER" id="PTHR13343">
    <property type="entry name" value="CREG1 PROTEIN"/>
    <property type="match status" value="1"/>
</dbReference>
<dbReference type="Gene3D" id="3.20.180.10">
    <property type="entry name" value="PNP-oxidase-like"/>
    <property type="match status" value="1"/>
</dbReference>
<dbReference type="EMBL" id="LT934124">
    <property type="protein sequence ID" value="VAI87126.1"/>
    <property type="molecule type" value="Genomic_DNA"/>
</dbReference>
<evidence type="ECO:0000256" key="1">
    <source>
        <dbReference type="SAM" id="MobiDB-lite"/>
    </source>
</evidence>
<dbReference type="GO" id="GO:0009507">
    <property type="term" value="C:chloroplast"/>
    <property type="evidence" value="ECO:0007669"/>
    <property type="project" value="TreeGrafter"/>
</dbReference>
<name>A0A9R1A022_TRITD</name>
<dbReference type="SUPFAM" id="SSF50475">
    <property type="entry name" value="FMN-binding split barrel"/>
    <property type="match status" value="2"/>
</dbReference>
<dbReference type="InterPro" id="IPR019595">
    <property type="entry name" value="DUF2470"/>
</dbReference>
<dbReference type="Pfam" id="PF10615">
    <property type="entry name" value="DUF2470"/>
    <property type="match status" value="1"/>
</dbReference>
<reference evidence="3 4" key="1">
    <citation type="submission" date="2017-09" db="EMBL/GenBank/DDBJ databases">
        <authorList>
            <consortium name="International Durum Wheat Genome Sequencing Consortium (IDWGSC)"/>
            <person name="Milanesi L."/>
        </authorList>
    </citation>
    <scope>NUCLEOTIDE SEQUENCE [LARGE SCALE GENOMIC DNA]</scope>
    <source>
        <strain evidence="4">cv. Svevo</strain>
    </source>
</reference>
<dbReference type="Gene3D" id="2.30.110.10">
    <property type="entry name" value="Electron Transport, Fmn-binding Protein, Chain A"/>
    <property type="match status" value="1"/>
</dbReference>
<gene>
    <name evidence="3" type="ORF">TRITD_7Bv1G089790</name>
</gene>
<proteinExistence type="predicted"/>
<evidence type="ECO:0000313" key="4">
    <source>
        <dbReference type="Proteomes" id="UP000324705"/>
    </source>
</evidence>
<dbReference type="AlphaFoldDB" id="A0A9R1A022"/>
<feature type="domain" description="DUF2470" evidence="2">
    <location>
        <begin position="259"/>
        <end position="331"/>
    </location>
</feature>
<protein>
    <recommendedName>
        <fullName evidence="2">DUF2470 domain-containing protein</fullName>
    </recommendedName>
</protein>
<evidence type="ECO:0000259" key="2">
    <source>
        <dbReference type="Pfam" id="PF10615"/>
    </source>
</evidence>
<organism evidence="3 4">
    <name type="scientific">Triticum turgidum subsp. durum</name>
    <name type="common">Durum wheat</name>
    <name type="synonym">Triticum durum</name>
    <dbReference type="NCBI Taxonomy" id="4567"/>
    <lineage>
        <taxon>Eukaryota</taxon>
        <taxon>Viridiplantae</taxon>
        <taxon>Streptophyta</taxon>
        <taxon>Embryophyta</taxon>
        <taxon>Tracheophyta</taxon>
        <taxon>Spermatophyta</taxon>
        <taxon>Magnoliopsida</taxon>
        <taxon>Liliopsida</taxon>
        <taxon>Poales</taxon>
        <taxon>Poaceae</taxon>
        <taxon>BOP clade</taxon>
        <taxon>Pooideae</taxon>
        <taxon>Triticodae</taxon>
        <taxon>Triticeae</taxon>
        <taxon>Triticinae</taxon>
        <taxon>Triticum</taxon>
    </lineage>
</organism>
<dbReference type="Gramene" id="TRITD7Bv1G089790.4">
    <property type="protein sequence ID" value="TRITD7Bv1G089790.4"/>
    <property type="gene ID" value="TRITD7Bv1G089790"/>
</dbReference>
<feature type="compositionally biased region" description="Pro residues" evidence="1">
    <location>
        <begin position="199"/>
        <end position="214"/>
    </location>
</feature>
<accession>A0A9R1A022</accession>
<dbReference type="InterPro" id="IPR037119">
    <property type="entry name" value="Haem_oxidase_HugZ-like_sf"/>
</dbReference>
<dbReference type="Proteomes" id="UP000324705">
    <property type="component" value="Chromosome 7B"/>
</dbReference>
<evidence type="ECO:0000313" key="3">
    <source>
        <dbReference type="EMBL" id="VAI87126.1"/>
    </source>
</evidence>
<dbReference type="PANTHER" id="PTHR13343:SF22">
    <property type="entry name" value="GLUTAMYL-TRNA REDUCTASE-BINDING PROTEIN, CHLOROPLASTIC"/>
    <property type="match status" value="1"/>
</dbReference>